<keyword evidence="3" id="KW-1003">Cell membrane</keyword>
<evidence type="ECO:0000256" key="5">
    <source>
        <dbReference type="ARBA" id="ARBA00022989"/>
    </source>
</evidence>
<gene>
    <name evidence="8" type="ORF">NCTC12858_01181</name>
</gene>
<evidence type="ECO:0000313" key="8">
    <source>
        <dbReference type="EMBL" id="SQH73327.1"/>
    </source>
</evidence>
<dbReference type="GO" id="GO:0005886">
    <property type="term" value="C:plasma membrane"/>
    <property type="evidence" value="ECO:0007669"/>
    <property type="project" value="UniProtKB-SubCell"/>
</dbReference>
<dbReference type="EMBL" id="LS483447">
    <property type="protein sequence ID" value="SQH73327.1"/>
    <property type="molecule type" value="Genomic_DNA"/>
</dbReference>
<organism evidence="8 9">
    <name type="scientific">Porphyromonas crevioricanis</name>
    <dbReference type="NCBI Taxonomy" id="393921"/>
    <lineage>
        <taxon>Bacteria</taxon>
        <taxon>Pseudomonadati</taxon>
        <taxon>Bacteroidota</taxon>
        <taxon>Bacteroidia</taxon>
        <taxon>Bacteroidales</taxon>
        <taxon>Porphyromonadaceae</taxon>
        <taxon>Porphyromonas</taxon>
    </lineage>
</organism>
<evidence type="ECO:0000256" key="6">
    <source>
        <dbReference type="ARBA" id="ARBA00023136"/>
    </source>
</evidence>
<comment type="similarity">
    <text evidence="2">Belongs to the chromate ion transporter (CHR) (TC 2.A.51) family.</text>
</comment>
<keyword evidence="5 7" id="KW-1133">Transmembrane helix</keyword>
<evidence type="ECO:0000256" key="1">
    <source>
        <dbReference type="ARBA" id="ARBA00004651"/>
    </source>
</evidence>
<feature type="transmembrane region" description="Helical" evidence="7">
    <location>
        <begin position="120"/>
        <end position="138"/>
    </location>
</feature>
<sequence>MLYLKLFLVYCEIGLFGFGGGYAMLSLIQDKVVNQYHWLSAQEFVDIVAVSQMTPGPIGINSATYIGYKVTGSVWGAVVATTAVSLPSFILVLIISYYFSKFRNNKYVEASFQGIRPATVGLIASAALLLSIQSGFISELISPASEQLCLDNIIVRENFVDWRSLFLFALAFVATIKKWIHPILMIVLAGLVGFALY</sequence>
<name>A0A2X4PZS5_9PORP</name>
<dbReference type="KEGG" id="pcre:NCTC12858_01181"/>
<dbReference type="PANTHER" id="PTHR43663">
    <property type="entry name" value="CHROMATE TRANSPORT PROTEIN-RELATED"/>
    <property type="match status" value="1"/>
</dbReference>
<feature type="transmembrane region" description="Helical" evidence="7">
    <location>
        <begin position="179"/>
        <end position="196"/>
    </location>
</feature>
<keyword evidence="4 7" id="KW-0812">Transmembrane</keyword>
<evidence type="ECO:0000256" key="4">
    <source>
        <dbReference type="ARBA" id="ARBA00022692"/>
    </source>
</evidence>
<evidence type="ECO:0000256" key="2">
    <source>
        <dbReference type="ARBA" id="ARBA00005262"/>
    </source>
</evidence>
<protein>
    <submittedName>
        <fullName evidence="8">Chromate transporter, chromate ion transporter (CHR) family</fullName>
    </submittedName>
</protein>
<evidence type="ECO:0000313" key="9">
    <source>
        <dbReference type="Proteomes" id="UP000249300"/>
    </source>
</evidence>
<dbReference type="InterPro" id="IPR052518">
    <property type="entry name" value="CHR_Transporter"/>
</dbReference>
<feature type="transmembrane region" description="Helical" evidence="7">
    <location>
        <begin position="74"/>
        <end position="99"/>
    </location>
</feature>
<dbReference type="Proteomes" id="UP000249300">
    <property type="component" value="Chromosome 1"/>
</dbReference>
<reference evidence="8 9" key="1">
    <citation type="submission" date="2018-06" db="EMBL/GenBank/DDBJ databases">
        <authorList>
            <consortium name="Pathogen Informatics"/>
            <person name="Doyle S."/>
        </authorList>
    </citation>
    <scope>NUCLEOTIDE SEQUENCE [LARGE SCALE GENOMIC DNA]</scope>
    <source>
        <strain evidence="8 9">NCTC12858</strain>
    </source>
</reference>
<dbReference type="AlphaFoldDB" id="A0A2X4PZS5"/>
<dbReference type="GO" id="GO:0015109">
    <property type="term" value="F:chromate transmembrane transporter activity"/>
    <property type="evidence" value="ECO:0007669"/>
    <property type="project" value="InterPro"/>
</dbReference>
<keyword evidence="9" id="KW-1185">Reference proteome</keyword>
<dbReference type="PANTHER" id="PTHR43663:SF1">
    <property type="entry name" value="CHROMATE TRANSPORTER"/>
    <property type="match status" value="1"/>
</dbReference>
<evidence type="ECO:0000256" key="7">
    <source>
        <dbReference type="SAM" id="Phobius"/>
    </source>
</evidence>
<comment type="subcellular location">
    <subcellularLocation>
        <location evidence="1">Cell membrane</location>
        <topology evidence="1">Multi-pass membrane protein</topology>
    </subcellularLocation>
</comment>
<keyword evidence="6 7" id="KW-0472">Membrane</keyword>
<evidence type="ECO:0000256" key="3">
    <source>
        <dbReference type="ARBA" id="ARBA00022475"/>
    </source>
</evidence>
<proteinExistence type="inferred from homology"/>
<feature type="transmembrane region" description="Helical" evidence="7">
    <location>
        <begin position="7"/>
        <end position="28"/>
    </location>
</feature>
<accession>A0A2X4PZS5</accession>
<dbReference type="RefSeq" id="WP_023938918.1">
    <property type="nucleotide sequence ID" value="NZ_FUXH01000001.1"/>
</dbReference>
<dbReference type="InterPro" id="IPR003370">
    <property type="entry name" value="Chromate_transpt"/>
</dbReference>
<dbReference type="Pfam" id="PF02417">
    <property type="entry name" value="Chromate_transp"/>
    <property type="match status" value="1"/>
</dbReference>